<protein>
    <submittedName>
        <fullName evidence="2">Uncharacterized protein</fullName>
    </submittedName>
</protein>
<feature type="transmembrane region" description="Helical" evidence="1">
    <location>
        <begin position="6"/>
        <end position="24"/>
    </location>
</feature>
<evidence type="ECO:0000256" key="1">
    <source>
        <dbReference type="SAM" id="Phobius"/>
    </source>
</evidence>
<sequence>MSEIDFLVYLVINGCALAGVYYWLRDGMIADDLIENRPDKDMFIEYLKIAPLKEKIHYVLRPVHYTKNKPSIKK</sequence>
<keyword evidence="1" id="KW-0812">Transmembrane</keyword>
<dbReference type="AlphaFoldDB" id="A0A7C3WLR9"/>
<organism evidence="2">
    <name type="scientific">Dictyoglomus turgidum</name>
    <dbReference type="NCBI Taxonomy" id="513050"/>
    <lineage>
        <taxon>Bacteria</taxon>
        <taxon>Pseudomonadati</taxon>
        <taxon>Dictyoglomota</taxon>
        <taxon>Dictyoglomia</taxon>
        <taxon>Dictyoglomales</taxon>
        <taxon>Dictyoglomaceae</taxon>
        <taxon>Dictyoglomus</taxon>
    </lineage>
</organism>
<accession>A0A7C3WLR9</accession>
<evidence type="ECO:0000313" key="2">
    <source>
        <dbReference type="EMBL" id="HGB30347.1"/>
    </source>
</evidence>
<reference evidence="2" key="1">
    <citation type="journal article" date="2020" name="mSystems">
        <title>Genome- and Community-Level Interaction Insights into Carbon Utilization and Element Cycling Functions of Hydrothermarchaeota in Hydrothermal Sediment.</title>
        <authorList>
            <person name="Zhou Z."/>
            <person name="Liu Y."/>
            <person name="Xu W."/>
            <person name="Pan J."/>
            <person name="Luo Z.H."/>
            <person name="Li M."/>
        </authorList>
    </citation>
    <scope>NUCLEOTIDE SEQUENCE [LARGE SCALE GENOMIC DNA]</scope>
    <source>
        <strain evidence="2">SpSt-751</strain>
    </source>
</reference>
<gene>
    <name evidence="2" type="ORF">ENV35_00550</name>
</gene>
<comment type="caution">
    <text evidence="2">The sequence shown here is derived from an EMBL/GenBank/DDBJ whole genome shotgun (WGS) entry which is preliminary data.</text>
</comment>
<proteinExistence type="predicted"/>
<name>A0A7C3WLR9_9BACT</name>
<keyword evidence="1" id="KW-1133">Transmembrane helix</keyword>
<keyword evidence="1" id="KW-0472">Membrane</keyword>
<dbReference type="EMBL" id="DTGA01000017">
    <property type="protein sequence ID" value="HGB30347.1"/>
    <property type="molecule type" value="Genomic_DNA"/>
</dbReference>